<dbReference type="Proteomes" id="UP000831485">
    <property type="component" value="Chromosome"/>
</dbReference>
<evidence type="ECO:0000313" key="3">
    <source>
        <dbReference type="Proteomes" id="UP000831485"/>
    </source>
</evidence>
<gene>
    <name evidence="2" type="ORF">M1B72_09160</name>
</gene>
<organism evidence="2 3">
    <name type="scientific">Geomonas paludis</name>
    <dbReference type="NCBI Taxonomy" id="2740185"/>
    <lineage>
        <taxon>Bacteria</taxon>
        <taxon>Pseudomonadati</taxon>
        <taxon>Thermodesulfobacteriota</taxon>
        <taxon>Desulfuromonadia</taxon>
        <taxon>Geobacterales</taxon>
        <taxon>Geobacteraceae</taxon>
        <taxon>Geomonas</taxon>
    </lineage>
</organism>
<dbReference type="RefSeq" id="WP_248647248.1">
    <property type="nucleotide sequence ID" value="NZ_CP096574.1"/>
</dbReference>
<feature type="signal peptide" evidence="1">
    <location>
        <begin position="1"/>
        <end position="22"/>
    </location>
</feature>
<evidence type="ECO:0000313" key="2">
    <source>
        <dbReference type="EMBL" id="UPU37858.1"/>
    </source>
</evidence>
<dbReference type="EMBL" id="CP096574">
    <property type="protein sequence ID" value="UPU37858.1"/>
    <property type="molecule type" value="Genomic_DNA"/>
</dbReference>
<proteinExistence type="predicted"/>
<accession>A0ABY4LM61</accession>
<keyword evidence="1" id="KW-0732">Signal</keyword>
<evidence type="ECO:0000256" key="1">
    <source>
        <dbReference type="SAM" id="SignalP"/>
    </source>
</evidence>
<name>A0ABY4LM61_9BACT</name>
<reference evidence="2" key="1">
    <citation type="submission" date="2022-04" db="EMBL/GenBank/DDBJ databases">
        <authorList>
            <person name="Liu G."/>
        </authorList>
    </citation>
    <scope>NUCLEOTIDE SEQUENCE</scope>
    <source>
        <strain evidence="2">RG22</strain>
    </source>
</reference>
<feature type="chain" id="PRO_5045149894" evidence="1">
    <location>
        <begin position="23"/>
        <end position="173"/>
    </location>
</feature>
<protein>
    <submittedName>
        <fullName evidence="2">Uncharacterized protein</fullName>
    </submittedName>
</protein>
<sequence>MRRGKRLIPVLALCLVSGQAAWGLEAFKARIQVSSGGLYDYVLIGERPEASDDYDNAYDIVSPGNLNASMGEGFINAVVSHPEWKPALQELRGDMRSASKKQQWILVVTSSLERETTLRVELKPEAGALPTNVRLVLRDEDGGKAVVLSEAPYLVPAPGKKQQLKFELTAEQK</sequence>
<keyword evidence="3" id="KW-1185">Reference proteome</keyword>